<dbReference type="InterPro" id="IPR007785">
    <property type="entry name" value="Anamorsin"/>
</dbReference>
<comment type="domain">
    <text evidence="10">The N-terminal domain has structural similarity with S-adenosyl-L-methionine-dependent methyltransferases, but does not bind S-adenosyl-L-methionine. It is required for correct assembly of the 2 Fe-S clusters.</text>
</comment>
<feature type="binding site" evidence="10">
    <location>
        <position position="277"/>
    </location>
    <ligand>
        <name>[2Fe-2S] cluster</name>
        <dbReference type="ChEBI" id="CHEBI:190135"/>
    </ligand>
</feature>
<name>A0A6A6PIT6_9PEZI</name>
<evidence type="ECO:0000256" key="4">
    <source>
        <dbReference type="ARBA" id="ARBA00022490"/>
    </source>
</evidence>
<dbReference type="GO" id="GO:0009055">
    <property type="term" value="F:electron transfer activity"/>
    <property type="evidence" value="ECO:0007669"/>
    <property type="project" value="UniProtKB-UniRule"/>
</dbReference>
<organism evidence="13 14">
    <name type="scientific">Neohortaea acidophila</name>
    <dbReference type="NCBI Taxonomy" id="245834"/>
    <lineage>
        <taxon>Eukaryota</taxon>
        <taxon>Fungi</taxon>
        <taxon>Dikarya</taxon>
        <taxon>Ascomycota</taxon>
        <taxon>Pezizomycotina</taxon>
        <taxon>Dothideomycetes</taxon>
        <taxon>Dothideomycetidae</taxon>
        <taxon>Mycosphaerellales</taxon>
        <taxon>Teratosphaeriaceae</taxon>
        <taxon>Neohortaea</taxon>
    </lineage>
</organism>
<dbReference type="HAMAP" id="MF_03115">
    <property type="entry name" value="Anamorsin"/>
    <property type="match status" value="1"/>
</dbReference>
<dbReference type="RefSeq" id="XP_033586528.1">
    <property type="nucleotide sequence ID" value="XM_033734489.1"/>
</dbReference>
<comment type="similarity">
    <text evidence="2 10">Belongs to the anamorsin family.</text>
</comment>
<dbReference type="PANTHER" id="PTHR13273:SF14">
    <property type="entry name" value="ANAMORSIN"/>
    <property type="match status" value="1"/>
</dbReference>
<keyword evidence="4 10" id="KW-0963">Cytoplasm</keyword>
<dbReference type="Pfam" id="PF05093">
    <property type="entry name" value="CIAPIN1"/>
    <property type="match status" value="1"/>
</dbReference>
<dbReference type="Gene3D" id="3.40.50.11000">
    <property type="entry name" value="Fe-S cluster assembly protein Dre2, N-terminal domain"/>
    <property type="match status" value="1"/>
</dbReference>
<feature type="domain" description="Fe-S cluster assembly protein Dre2 N-terminal" evidence="12">
    <location>
        <begin position="25"/>
        <end position="158"/>
    </location>
</feature>
<comment type="domain">
    <text evidence="10">The twin Cx2C motifs are involved in the recognition by the mitochondrial MIA40-ERV1 disulfide relay system. The formation of 2 disulfide bonds in the Cx2C motifs through dithiol/disulfide exchange reactions effectively traps the protein in the mitochondrial intermembrane space.</text>
</comment>
<feature type="binding site" evidence="10">
    <location>
        <position position="280"/>
    </location>
    <ligand>
        <name>[2Fe-2S] cluster</name>
        <dbReference type="ChEBI" id="CHEBI:190135"/>
    </ligand>
</feature>
<gene>
    <name evidence="13" type="ORF">BDY17DRAFT_302978</name>
</gene>
<evidence type="ECO:0000259" key="11">
    <source>
        <dbReference type="Pfam" id="PF05093"/>
    </source>
</evidence>
<reference evidence="13" key="1">
    <citation type="journal article" date="2020" name="Stud. Mycol.">
        <title>101 Dothideomycetes genomes: a test case for predicting lifestyles and emergence of pathogens.</title>
        <authorList>
            <person name="Haridas S."/>
            <person name="Albert R."/>
            <person name="Binder M."/>
            <person name="Bloem J."/>
            <person name="Labutti K."/>
            <person name="Salamov A."/>
            <person name="Andreopoulos B."/>
            <person name="Baker S."/>
            <person name="Barry K."/>
            <person name="Bills G."/>
            <person name="Bluhm B."/>
            <person name="Cannon C."/>
            <person name="Castanera R."/>
            <person name="Culley D."/>
            <person name="Daum C."/>
            <person name="Ezra D."/>
            <person name="Gonzalez J."/>
            <person name="Henrissat B."/>
            <person name="Kuo A."/>
            <person name="Liang C."/>
            <person name="Lipzen A."/>
            <person name="Lutzoni F."/>
            <person name="Magnuson J."/>
            <person name="Mondo S."/>
            <person name="Nolan M."/>
            <person name="Ohm R."/>
            <person name="Pangilinan J."/>
            <person name="Park H.-J."/>
            <person name="Ramirez L."/>
            <person name="Alfaro M."/>
            <person name="Sun H."/>
            <person name="Tritt A."/>
            <person name="Yoshinaga Y."/>
            <person name="Zwiers L.-H."/>
            <person name="Turgeon B."/>
            <person name="Goodwin S."/>
            <person name="Spatafora J."/>
            <person name="Crous P."/>
            <person name="Grigoriev I."/>
        </authorList>
    </citation>
    <scope>NUCLEOTIDE SEQUENCE</scope>
    <source>
        <strain evidence="13">CBS 113389</strain>
    </source>
</reference>
<proteinExistence type="inferred from homology"/>
<dbReference type="InterPro" id="IPR046408">
    <property type="entry name" value="CIAPIN1"/>
</dbReference>
<feature type="domain" description="Anamorsin C-terminal" evidence="11">
    <location>
        <begin position="263"/>
        <end position="355"/>
    </location>
</feature>
<sequence>MAPGVVIDTTSDFDMPNARAAPASQRTLLLAPPSLASHPEALSRVAEAYDRNATDIQMLDRLALGLVALPAETYDIVLLLADVAGSRQDDALPRFDRDVMERIVASIKAGGRVKSQDGSFGRAAGAEQTEAILAGLVKDAGDGMVKPLPASNQTVSLRLGKKKANAAAVPANSVEAANTIKRKSDDISTGNGALAQANGHAAAPLKSTPAGVGFIDTNDDFDDNDGYESEDMEIPSNEELARAGQIDPNSLLSEEDLKKPLNIPEACKPNTKRRRACKDCTCGLAQRIQAEDAATRAQADANLAKLTTSDLNELDFTVQGKVGSCGNCALGDAFRCDGCPYIGLPAFKPGEEVRLLNNDVQL</sequence>
<dbReference type="GeneID" id="54475491"/>
<dbReference type="GO" id="GO:0046872">
    <property type="term" value="F:metal ion binding"/>
    <property type="evidence" value="ECO:0007669"/>
    <property type="project" value="UniProtKB-KW"/>
</dbReference>
<feature type="binding site" evidence="10">
    <location>
        <position position="267"/>
    </location>
    <ligand>
        <name>[2Fe-2S] cluster</name>
        <dbReference type="ChEBI" id="CHEBI:190135"/>
    </ligand>
</feature>
<evidence type="ECO:0000259" key="12">
    <source>
        <dbReference type="Pfam" id="PF16803"/>
    </source>
</evidence>
<evidence type="ECO:0000313" key="14">
    <source>
        <dbReference type="Proteomes" id="UP000799767"/>
    </source>
</evidence>
<feature type="region of interest" description="Fe-S binding site B" evidence="10">
    <location>
        <begin position="325"/>
        <end position="339"/>
    </location>
</feature>
<feature type="binding site" evidence="10">
    <location>
        <position position="336"/>
    </location>
    <ligand>
        <name>[4Fe-4S] cluster</name>
        <dbReference type="ChEBI" id="CHEBI:49883"/>
    </ligand>
</feature>
<comment type="cofactor">
    <cofactor evidence="10">
        <name>[2Fe-2S] cluster</name>
        <dbReference type="ChEBI" id="CHEBI:190135"/>
    </cofactor>
</comment>
<comment type="caution">
    <text evidence="10">Lacks conserved residue(s) required for the propagation of feature annotation.</text>
</comment>
<dbReference type="AlphaFoldDB" id="A0A6A6PIT6"/>
<dbReference type="Pfam" id="PF16803">
    <property type="entry name" value="DRE2_N"/>
    <property type="match status" value="1"/>
</dbReference>
<dbReference type="OrthoDB" id="311633at2759"/>
<keyword evidence="3 10" id="KW-0004">4Fe-4S</keyword>
<evidence type="ECO:0000256" key="10">
    <source>
        <dbReference type="HAMAP-Rule" id="MF_03115"/>
    </source>
</evidence>
<keyword evidence="9 10" id="KW-0496">Mitochondrion</keyword>
<dbReference type="PANTHER" id="PTHR13273">
    <property type="entry name" value="ANAMORSIN"/>
    <property type="match status" value="1"/>
</dbReference>
<comment type="subcellular location">
    <subcellularLocation>
        <location evidence="10">Cytoplasm</location>
    </subcellularLocation>
    <subcellularLocation>
        <location evidence="10">Mitochondrion intermembrane space</location>
    </subcellularLocation>
</comment>
<keyword evidence="5 10" id="KW-0001">2Fe-2S</keyword>
<feature type="short sequence motif" description="Cx2C motif 1" evidence="10">
    <location>
        <begin position="325"/>
        <end position="328"/>
    </location>
</feature>
<keyword evidence="7 10" id="KW-0408">Iron</keyword>
<evidence type="ECO:0000256" key="5">
    <source>
        <dbReference type="ARBA" id="ARBA00022714"/>
    </source>
</evidence>
<accession>A0A6A6PIT6</accession>
<evidence type="ECO:0000313" key="13">
    <source>
        <dbReference type="EMBL" id="KAF2479958.1"/>
    </source>
</evidence>
<dbReference type="GO" id="GO:0051539">
    <property type="term" value="F:4 iron, 4 sulfur cluster binding"/>
    <property type="evidence" value="ECO:0007669"/>
    <property type="project" value="UniProtKB-KW"/>
</dbReference>
<feature type="binding site" evidence="10">
    <location>
        <position position="328"/>
    </location>
    <ligand>
        <name>[4Fe-4S] cluster</name>
        <dbReference type="ChEBI" id="CHEBI:49883"/>
    </ligand>
</feature>
<feature type="binding site" evidence="10">
    <location>
        <position position="325"/>
    </location>
    <ligand>
        <name>[4Fe-4S] cluster</name>
        <dbReference type="ChEBI" id="CHEBI:49883"/>
    </ligand>
</feature>
<dbReference type="Proteomes" id="UP000799767">
    <property type="component" value="Unassembled WGS sequence"/>
</dbReference>
<dbReference type="EMBL" id="MU001640">
    <property type="protein sequence ID" value="KAF2479958.1"/>
    <property type="molecule type" value="Genomic_DNA"/>
</dbReference>
<keyword evidence="14" id="KW-1185">Reference proteome</keyword>
<evidence type="ECO:0000256" key="9">
    <source>
        <dbReference type="ARBA" id="ARBA00023128"/>
    </source>
</evidence>
<keyword evidence="8 10" id="KW-0411">Iron-sulfur</keyword>
<evidence type="ECO:0000256" key="7">
    <source>
        <dbReference type="ARBA" id="ARBA00023004"/>
    </source>
</evidence>
<dbReference type="InterPro" id="IPR031838">
    <property type="entry name" value="Dre2_N"/>
</dbReference>
<feature type="binding site" evidence="10">
    <location>
        <position position="339"/>
    </location>
    <ligand>
        <name>[4Fe-4S] cluster</name>
        <dbReference type="ChEBI" id="CHEBI:49883"/>
    </ligand>
</feature>
<keyword evidence="6 10" id="KW-0479">Metal-binding</keyword>
<evidence type="ECO:0000256" key="8">
    <source>
        <dbReference type="ARBA" id="ARBA00023014"/>
    </source>
</evidence>
<comment type="cofactor">
    <cofactor evidence="1 10">
        <name>[4Fe-4S] cluster</name>
        <dbReference type="ChEBI" id="CHEBI:49883"/>
    </cofactor>
</comment>
<evidence type="ECO:0000256" key="1">
    <source>
        <dbReference type="ARBA" id="ARBA00001966"/>
    </source>
</evidence>
<dbReference type="GO" id="GO:0005758">
    <property type="term" value="C:mitochondrial intermembrane space"/>
    <property type="evidence" value="ECO:0007669"/>
    <property type="project" value="UniProtKB-SubCell"/>
</dbReference>
<dbReference type="GO" id="GO:0016226">
    <property type="term" value="P:iron-sulfur cluster assembly"/>
    <property type="evidence" value="ECO:0007669"/>
    <property type="project" value="UniProtKB-UniRule"/>
</dbReference>
<feature type="short sequence motif" description="Cx2C motif 2" evidence="10">
    <location>
        <begin position="336"/>
        <end position="339"/>
    </location>
</feature>
<evidence type="ECO:0000256" key="2">
    <source>
        <dbReference type="ARBA" id="ARBA00008169"/>
    </source>
</evidence>
<dbReference type="GO" id="GO:0051537">
    <property type="term" value="F:2 iron, 2 sulfur cluster binding"/>
    <property type="evidence" value="ECO:0007669"/>
    <property type="project" value="UniProtKB-UniRule"/>
</dbReference>
<evidence type="ECO:0000256" key="6">
    <source>
        <dbReference type="ARBA" id="ARBA00022723"/>
    </source>
</evidence>
<protein>
    <submittedName>
        <fullName evidence="13">Cytokine-induced anti-apoptosis inhibitor 1, Fe-S biogenesis-domain-containing protein</fullName>
    </submittedName>
</protein>
<feature type="binding site" evidence="10">
    <location>
        <position position="282"/>
    </location>
    <ligand>
        <name>[2Fe-2S] cluster</name>
        <dbReference type="ChEBI" id="CHEBI:190135"/>
    </ligand>
</feature>
<evidence type="ECO:0000256" key="3">
    <source>
        <dbReference type="ARBA" id="ARBA00022485"/>
    </source>
</evidence>
<comment type="domain">
    <text evidence="10">The C-terminal domain binds 2 Fe-S clusters but is otherwise mostly in an intrinsically disordered conformation.</text>
</comment>